<reference evidence="1" key="1">
    <citation type="submission" date="2018-02" db="EMBL/GenBank/DDBJ databases">
        <title>Rhizophora mucronata_Transcriptome.</title>
        <authorList>
            <person name="Meera S.P."/>
            <person name="Sreeshan A."/>
            <person name="Augustine A."/>
        </authorList>
    </citation>
    <scope>NUCLEOTIDE SEQUENCE</scope>
    <source>
        <tissue evidence="1">Leaf</tissue>
    </source>
</reference>
<name>A0A2P2Q894_RHIMU</name>
<organism evidence="1">
    <name type="scientific">Rhizophora mucronata</name>
    <name type="common">Asiatic mangrove</name>
    <dbReference type="NCBI Taxonomy" id="61149"/>
    <lineage>
        <taxon>Eukaryota</taxon>
        <taxon>Viridiplantae</taxon>
        <taxon>Streptophyta</taxon>
        <taxon>Embryophyta</taxon>
        <taxon>Tracheophyta</taxon>
        <taxon>Spermatophyta</taxon>
        <taxon>Magnoliopsida</taxon>
        <taxon>eudicotyledons</taxon>
        <taxon>Gunneridae</taxon>
        <taxon>Pentapetalae</taxon>
        <taxon>rosids</taxon>
        <taxon>fabids</taxon>
        <taxon>Malpighiales</taxon>
        <taxon>Rhizophoraceae</taxon>
        <taxon>Rhizophora</taxon>
    </lineage>
</organism>
<accession>A0A2P2Q894</accession>
<dbReference type="AlphaFoldDB" id="A0A2P2Q894"/>
<protein>
    <submittedName>
        <fullName evidence="1">Uncharacterized protein</fullName>
    </submittedName>
</protein>
<proteinExistence type="predicted"/>
<evidence type="ECO:0000313" key="1">
    <source>
        <dbReference type="EMBL" id="MBX63129.1"/>
    </source>
</evidence>
<dbReference type="EMBL" id="GGEC01082645">
    <property type="protein sequence ID" value="MBX63129.1"/>
    <property type="molecule type" value="Transcribed_RNA"/>
</dbReference>
<sequence>MKNITKQFFNFKSTSTYRNKGKSHYQR</sequence>